<evidence type="ECO:0000313" key="3">
    <source>
        <dbReference type="EMBL" id="EOW84356.1"/>
    </source>
</evidence>
<dbReference type="OrthoDB" id="2242521at2"/>
<sequence length="164" mass="19038">MKRSKAKEHKLNIFLLGGIYFLLAIILLSCLFYLKATKPYRQARSEASEIATKYAKIAEIDQFYWFNRKATYFSVLGKDDTGKSKLVLINQKSGKVHIYNQKDGYSEAEISQQVANDYPNEKITKLAIGMRRKQVVWEVVTKNSEGIFQYHFYGYKTGEKLKNE</sequence>
<dbReference type="STRING" id="1121865.OMW_00253"/>
<dbReference type="InterPro" id="IPR046350">
    <property type="entry name" value="Cystatin_sf"/>
</dbReference>
<evidence type="ECO:0000256" key="1">
    <source>
        <dbReference type="SAM" id="Phobius"/>
    </source>
</evidence>
<dbReference type="Proteomes" id="UP000014113">
    <property type="component" value="Unassembled WGS sequence"/>
</dbReference>
<evidence type="ECO:0000313" key="4">
    <source>
        <dbReference type="Proteomes" id="UP000014113"/>
    </source>
</evidence>
<dbReference type="eggNOG" id="COG5353">
    <property type="taxonomic scope" value="Bacteria"/>
</dbReference>
<dbReference type="InterPro" id="IPR041401">
    <property type="entry name" value="TseB-like_dom"/>
</dbReference>
<proteinExistence type="predicted"/>
<feature type="transmembrane region" description="Helical" evidence="1">
    <location>
        <begin position="12"/>
        <end position="34"/>
    </location>
</feature>
<evidence type="ECO:0000259" key="2">
    <source>
        <dbReference type="Pfam" id="PF17881"/>
    </source>
</evidence>
<dbReference type="AlphaFoldDB" id="S0KVN5"/>
<dbReference type="Pfam" id="PF17881">
    <property type="entry name" value="TseB"/>
    <property type="match status" value="1"/>
</dbReference>
<name>S0KVN5_9ENTE</name>
<keyword evidence="1" id="KW-0812">Transmembrane</keyword>
<keyword evidence="1" id="KW-0472">Membrane</keyword>
<dbReference type="EMBL" id="ASWJ01000004">
    <property type="protein sequence ID" value="EOW84356.1"/>
    <property type="molecule type" value="Genomic_DNA"/>
</dbReference>
<gene>
    <name evidence="3" type="ORF">I568_00851</name>
</gene>
<dbReference type="PATRIC" id="fig|1121865.3.peg.245"/>
<feature type="domain" description="Cell wall elongation regulator TseB-like" evidence="2">
    <location>
        <begin position="46"/>
        <end position="90"/>
    </location>
</feature>
<accession>S0KVN5</accession>
<keyword evidence="1" id="KW-1133">Transmembrane helix</keyword>
<keyword evidence="4" id="KW-1185">Reference proteome</keyword>
<protein>
    <recommendedName>
        <fullName evidence="2">Cell wall elongation regulator TseB-like domain-containing protein</fullName>
    </recommendedName>
</protein>
<dbReference type="PROSITE" id="PS51257">
    <property type="entry name" value="PROKAR_LIPOPROTEIN"/>
    <property type="match status" value="1"/>
</dbReference>
<comment type="caution">
    <text evidence="3">The sequence shown here is derived from an EMBL/GenBank/DDBJ whole genome shotgun (WGS) entry which is preliminary data.</text>
</comment>
<reference evidence="3 4" key="1">
    <citation type="submission" date="2013-03" db="EMBL/GenBank/DDBJ databases">
        <title>The Genome Sequence of Enterococcus columbae ATCC_51263 (PacBio/Illumina hybrid assembly).</title>
        <authorList>
            <consortium name="The Broad Institute Genomics Platform"/>
            <consortium name="The Broad Institute Genome Sequencing Center for Infectious Disease"/>
            <person name="Earl A."/>
            <person name="Russ C."/>
            <person name="Gilmore M."/>
            <person name="Surin D."/>
            <person name="Walker B."/>
            <person name="Young S."/>
            <person name="Zeng Q."/>
            <person name="Gargeya S."/>
            <person name="Fitzgerald M."/>
            <person name="Haas B."/>
            <person name="Abouelleil A."/>
            <person name="Allen A.W."/>
            <person name="Alvarado L."/>
            <person name="Arachchi H.M."/>
            <person name="Berlin A.M."/>
            <person name="Chapman S.B."/>
            <person name="Gainer-Dewar J."/>
            <person name="Goldberg J."/>
            <person name="Griggs A."/>
            <person name="Gujja S."/>
            <person name="Hansen M."/>
            <person name="Howarth C."/>
            <person name="Imamovic A."/>
            <person name="Ireland A."/>
            <person name="Larimer J."/>
            <person name="McCowan C."/>
            <person name="Murphy C."/>
            <person name="Pearson M."/>
            <person name="Poon T.W."/>
            <person name="Priest M."/>
            <person name="Roberts A."/>
            <person name="Saif S."/>
            <person name="Shea T."/>
            <person name="Sisk P."/>
            <person name="Sykes S."/>
            <person name="Wortman J."/>
            <person name="Nusbaum C."/>
            <person name="Birren B."/>
        </authorList>
    </citation>
    <scope>NUCLEOTIDE SEQUENCE [LARGE SCALE GENOMIC DNA]</scope>
    <source>
        <strain evidence="3 4">ATCC 51263</strain>
    </source>
</reference>
<dbReference type="RefSeq" id="WP_016182418.1">
    <property type="nucleotide sequence ID" value="NZ_JXKI01000002.1"/>
</dbReference>
<dbReference type="SUPFAM" id="SSF54403">
    <property type="entry name" value="Cystatin/monellin"/>
    <property type="match status" value="2"/>
</dbReference>
<dbReference type="Gene3D" id="3.10.450.40">
    <property type="match status" value="2"/>
</dbReference>
<organism evidence="3 4">
    <name type="scientific">Enterococcus columbae DSM 7374 = ATCC 51263</name>
    <dbReference type="NCBI Taxonomy" id="1121865"/>
    <lineage>
        <taxon>Bacteria</taxon>
        <taxon>Bacillati</taxon>
        <taxon>Bacillota</taxon>
        <taxon>Bacilli</taxon>
        <taxon>Lactobacillales</taxon>
        <taxon>Enterococcaceae</taxon>
        <taxon>Enterococcus</taxon>
    </lineage>
</organism>